<comment type="caution">
    <text evidence="2">The sequence shown here is derived from an EMBL/GenBank/DDBJ whole genome shotgun (WGS) entry which is preliminary data.</text>
</comment>
<evidence type="ECO:0000313" key="3">
    <source>
        <dbReference type="Proteomes" id="UP000031419"/>
    </source>
</evidence>
<feature type="region of interest" description="Disordered" evidence="1">
    <location>
        <begin position="25"/>
        <end position="47"/>
    </location>
</feature>
<evidence type="ECO:0000313" key="2">
    <source>
        <dbReference type="EMBL" id="KEI43743.1"/>
    </source>
</evidence>
<evidence type="ECO:0000256" key="1">
    <source>
        <dbReference type="SAM" id="MobiDB-lite"/>
    </source>
</evidence>
<gene>
    <name evidence="2" type="ORF">GU90_14095</name>
</gene>
<sequence>MSAPVRSSSRFDSGTVCTWFITAPASASSSSATEVPAGSSPRSTARRTIARAARTCDCRISAQCSAPPGMRSASSAIRSAARQPSPG</sequence>
<dbReference type="Proteomes" id="UP000031419">
    <property type="component" value="Unassembled WGS sequence"/>
</dbReference>
<reference evidence="2 3" key="1">
    <citation type="submission" date="2014-06" db="EMBL/GenBank/DDBJ databases">
        <title>Saccharopolyspora rectivirgula DSM-43113 Genome sequencing.</title>
        <authorList>
            <person name="Barrera C."/>
            <person name="Millon L."/>
            <person name="Rognon B."/>
            <person name="Zaugg C."/>
            <person name="Monod M."/>
        </authorList>
    </citation>
    <scope>NUCLEOTIDE SEQUENCE [LARGE SCALE GENOMIC DNA]</scope>
    <source>
        <strain evidence="2 3">DSM 43113</strain>
    </source>
</reference>
<accession>A0A073AVD9</accession>
<name>A0A073AVD9_9PSEU</name>
<proteinExistence type="predicted"/>
<feature type="region of interest" description="Disordered" evidence="1">
    <location>
        <begin position="64"/>
        <end position="87"/>
    </location>
</feature>
<keyword evidence="3" id="KW-1185">Reference proteome</keyword>
<feature type="compositionally biased region" description="Low complexity" evidence="1">
    <location>
        <begin position="71"/>
        <end position="87"/>
    </location>
</feature>
<dbReference type="AlphaFoldDB" id="A0A073AVD9"/>
<dbReference type="EMBL" id="JNVU01000035">
    <property type="protein sequence ID" value="KEI43743.1"/>
    <property type="molecule type" value="Genomic_DNA"/>
</dbReference>
<organism evidence="2 3">
    <name type="scientific">Saccharopolyspora rectivirgula</name>
    <dbReference type="NCBI Taxonomy" id="28042"/>
    <lineage>
        <taxon>Bacteria</taxon>
        <taxon>Bacillati</taxon>
        <taxon>Actinomycetota</taxon>
        <taxon>Actinomycetes</taxon>
        <taxon>Pseudonocardiales</taxon>
        <taxon>Pseudonocardiaceae</taxon>
        <taxon>Saccharopolyspora</taxon>
    </lineage>
</organism>
<protein>
    <submittedName>
        <fullName evidence="2">Uncharacterized protein</fullName>
    </submittedName>
</protein>